<reference evidence="3" key="1">
    <citation type="journal article" date="2019" name="Int. J. Syst. Evol. Microbiol.">
        <title>The Global Catalogue of Microorganisms (GCM) 10K type strain sequencing project: providing services to taxonomists for standard genome sequencing and annotation.</title>
        <authorList>
            <consortium name="The Broad Institute Genomics Platform"/>
            <consortium name="The Broad Institute Genome Sequencing Center for Infectious Disease"/>
            <person name="Wu L."/>
            <person name="Ma J."/>
        </authorList>
    </citation>
    <scope>NUCLEOTIDE SEQUENCE [LARGE SCALE GENOMIC DNA]</scope>
    <source>
        <strain evidence="3">CGMCC 4.7683</strain>
    </source>
</reference>
<dbReference type="RefSeq" id="WP_191252495.1">
    <property type="nucleotide sequence ID" value="NZ_BNAY01000001.1"/>
</dbReference>
<dbReference type="Proteomes" id="UP000635387">
    <property type="component" value="Unassembled WGS sequence"/>
</dbReference>
<evidence type="ECO:0000313" key="2">
    <source>
        <dbReference type="EMBL" id="GHH06549.1"/>
    </source>
</evidence>
<evidence type="ECO:0008006" key="4">
    <source>
        <dbReference type="Google" id="ProtNLM"/>
    </source>
</evidence>
<keyword evidence="1" id="KW-0732">Signal</keyword>
<gene>
    <name evidence="2" type="ORF">GCM10017790_12040</name>
</gene>
<protein>
    <recommendedName>
        <fullName evidence="4">Papain like cysteine protease AvrRpt2</fullName>
    </recommendedName>
</protein>
<sequence>MKAIRRAVTGAFLMAPALASVLVLTPAAQAQDAERPGGVESSKVADNTHLKLAGGAAKDAITAKRVLPYTQLEQKYDMWCWAADGAGIEQALGASISQDEFCAETKGTAVGNCPNETAYMTEIAQGFHNTGFRATYVDSALSWDELRRQIDAGQPIMADINWSNGGYHAQTIYGYDTGNSTINYGDPWPSYQRYQTRTYNSYLSNNSFSWADTISGIRKG</sequence>
<feature type="chain" id="PRO_5045747777" description="Papain like cysteine protease AvrRpt2" evidence="1">
    <location>
        <begin position="31"/>
        <end position="220"/>
    </location>
</feature>
<evidence type="ECO:0000256" key="1">
    <source>
        <dbReference type="SAM" id="SignalP"/>
    </source>
</evidence>
<feature type="signal peptide" evidence="1">
    <location>
        <begin position="1"/>
        <end position="30"/>
    </location>
</feature>
<dbReference type="Gene3D" id="3.90.70.10">
    <property type="entry name" value="Cysteine proteinases"/>
    <property type="match status" value="1"/>
</dbReference>
<proteinExistence type="predicted"/>
<accession>A0ABQ3L6F1</accession>
<dbReference type="EMBL" id="BNAY01000001">
    <property type="protein sequence ID" value="GHH06549.1"/>
    <property type="molecule type" value="Genomic_DNA"/>
</dbReference>
<dbReference type="InterPro" id="IPR022118">
    <property type="entry name" value="Peptidase_C70_AvrRpt2"/>
</dbReference>
<dbReference type="Pfam" id="PF12385">
    <property type="entry name" value="Peptidase_C70"/>
    <property type="match status" value="1"/>
</dbReference>
<keyword evidence="3" id="KW-1185">Reference proteome</keyword>
<comment type="caution">
    <text evidence="2">The sequence shown here is derived from an EMBL/GenBank/DDBJ whole genome shotgun (WGS) entry which is preliminary data.</text>
</comment>
<evidence type="ECO:0000313" key="3">
    <source>
        <dbReference type="Proteomes" id="UP000635387"/>
    </source>
</evidence>
<organism evidence="2 3">
    <name type="scientific">Amycolatopsis oliviviridis</name>
    <dbReference type="NCBI Taxonomy" id="1471590"/>
    <lineage>
        <taxon>Bacteria</taxon>
        <taxon>Bacillati</taxon>
        <taxon>Actinomycetota</taxon>
        <taxon>Actinomycetes</taxon>
        <taxon>Pseudonocardiales</taxon>
        <taxon>Pseudonocardiaceae</taxon>
        <taxon>Amycolatopsis</taxon>
    </lineage>
</organism>
<name>A0ABQ3L6F1_9PSEU</name>